<keyword evidence="3" id="KW-0879">Wnt signaling pathway</keyword>
<dbReference type="GO" id="GO:0030258">
    <property type="term" value="P:lipid modification"/>
    <property type="evidence" value="ECO:0007669"/>
    <property type="project" value="TreeGrafter"/>
</dbReference>
<sequence length="464" mass="54359">MDYDYDLDYRELQNDQDPYYYTGENDEDYENLEPDVTFEQIFHMCLKPTLYESFRTVSHIFIFCIIYRCSLCCIKTPSVIQHLISFVTGFLSLYFLFSTSVCFILLLALFSHILLSLTTFFQCVKYRSLSLIVFTFLYLVICELYLVDERHWHRIRGSQMIIVMKTISLALDLDLGKMKTAPSVIEFIGYLLCPNSCIFGPWISFNQYTLHCKEKLSFRSAFEIIAKIFLAFLFLTISTCWCEYFIPPTNWKWLAAYRDALSFRSSHYFVSYLSEVTILLSGYSTNIFNGVTKPLSVEFPRSIVNVVIYWNIPMHNWLKIYIFNTTKKFGNFIAILSTYTVSSLLHGISFQLSAVLLSLGVYSYVEVMLRKKLATAFSACIMAKSCKSTCGHMYRKYHPLVFLVNICLVLLTMFHLAYLGVVFDSSQEEDTGYTWRHVLKKWSSLDYLSHYVVFLNYIMYFFIK</sequence>
<dbReference type="GO" id="GO:1990698">
    <property type="term" value="F:palmitoleoyltransferase activity"/>
    <property type="evidence" value="ECO:0007669"/>
    <property type="project" value="UniProtKB-EC"/>
</dbReference>
<evidence type="ECO:0000313" key="15">
    <source>
        <dbReference type="Proteomes" id="UP000009046"/>
    </source>
</evidence>
<dbReference type="STRING" id="121224.E0W138"/>
<feature type="transmembrane region" description="Helical" evidence="12">
    <location>
        <begin position="126"/>
        <end position="147"/>
    </location>
</feature>
<evidence type="ECO:0000313" key="13">
    <source>
        <dbReference type="EMBL" id="EEB19343.1"/>
    </source>
</evidence>
<proteinExistence type="inferred from homology"/>
<dbReference type="PANTHER" id="PTHR13906">
    <property type="entry name" value="PORCUPINE"/>
    <property type="match status" value="1"/>
</dbReference>
<dbReference type="GO" id="GO:0017147">
    <property type="term" value="F:Wnt-protein binding"/>
    <property type="evidence" value="ECO:0007669"/>
    <property type="project" value="TreeGrafter"/>
</dbReference>
<protein>
    <recommendedName>
        <fullName evidence="10">Protein-serine O-palmitoleoyltransferase porcupine</fullName>
        <ecNumber evidence="9">2.3.1.250</ecNumber>
    </recommendedName>
</protein>
<keyword evidence="2" id="KW-0808">Transferase</keyword>
<dbReference type="KEGG" id="phu:Phum_PHUM569150"/>
<feature type="transmembrane region" description="Helical" evidence="12">
    <location>
        <begin position="443"/>
        <end position="463"/>
    </location>
</feature>
<comment type="subcellular location">
    <subcellularLocation>
        <location evidence="1">Membrane</location>
        <topology evidence="1">Multi-pass membrane protein</topology>
    </subcellularLocation>
</comment>
<organism>
    <name type="scientific">Pediculus humanus subsp. corporis</name>
    <name type="common">Body louse</name>
    <dbReference type="NCBI Taxonomy" id="121224"/>
    <lineage>
        <taxon>Eukaryota</taxon>
        <taxon>Metazoa</taxon>
        <taxon>Ecdysozoa</taxon>
        <taxon>Arthropoda</taxon>
        <taxon>Hexapoda</taxon>
        <taxon>Insecta</taxon>
        <taxon>Pterygota</taxon>
        <taxon>Neoptera</taxon>
        <taxon>Paraneoptera</taxon>
        <taxon>Psocodea</taxon>
        <taxon>Troctomorpha</taxon>
        <taxon>Phthiraptera</taxon>
        <taxon>Anoplura</taxon>
        <taxon>Pediculidae</taxon>
        <taxon>Pediculus</taxon>
    </lineage>
</organism>
<feature type="transmembrane region" description="Helical" evidence="12">
    <location>
        <begin position="303"/>
        <end position="323"/>
    </location>
</feature>
<feature type="transmembrane region" description="Helical" evidence="12">
    <location>
        <begin position="86"/>
        <end position="114"/>
    </location>
</feature>
<dbReference type="RefSeq" id="XP_002432081.1">
    <property type="nucleotide sequence ID" value="XM_002432036.1"/>
</dbReference>
<dbReference type="AlphaFoldDB" id="E0W138"/>
<keyword evidence="15" id="KW-1185">Reference proteome</keyword>
<comment type="catalytic activity">
    <reaction evidence="11">
        <text>[Wnt protein]-L-serine + (9Z)-hexadecenoyl-CoA = [Wnt protein]-O-(9Z)-hexadecenoyl-L-serine + CoA</text>
        <dbReference type="Rhea" id="RHEA:45336"/>
        <dbReference type="Rhea" id="RHEA-COMP:11170"/>
        <dbReference type="Rhea" id="RHEA-COMP:11171"/>
        <dbReference type="ChEBI" id="CHEBI:29999"/>
        <dbReference type="ChEBI" id="CHEBI:57287"/>
        <dbReference type="ChEBI" id="CHEBI:61540"/>
        <dbReference type="ChEBI" id="CHEBI:85189"/>
        <dbReference type="EC" id="2.3.1.250"/>
    </reaction>
</comment>
<feature type="transmembrane region" description="Helical" evidence="12">
    <location>
        <begin position="266"/>
        <end position="291"/>
    </location>
</feature>
<evidence type="ECO:0000313" key="14">
    <source>
        <dbReference type="EnsemblMetazoa" id="PHUM569150-PA"/>
    </source>
</evidence>
<dbReference type="Proteomes" id="UP000009046">
    <property type="component" value="Unassembled WGS sequence"/>
</dbReference>
<gene>
    <name evidence="14" type="primary">8234862</name>
    <name evidence="13" type="ORF">Phum_PHUM569150</name>
</gene>
<evidence type="ECO:0000256" key="2">
    <source>
        <dbReference type="ARBA" id="ARBA00022679"/>
    </source>
</evidence>
<dbReference type="eggNOG" id="KOG4312">
    <property type="taxonomic scope" value="Eukaryota"/>
</dbReference>
<dbReference type="EMBL" id="AAZO01006915">
    <property type="status" value="NOT_ANNOTATED_CDS"/>
    <property type="molecule type" value="Genomic_DNA"/>
</dbReference>
<evidence type="ECO:0000256" key="7">
    <source>
        <dbReference type="ARBA" id="ARBA00023315"/>
    </source>
</evidence>
<dbReference type="OrthoDB" id="5968863at2759"/>
<evidence type="ECO:0000256" key="8">
    <source>
        <dbReference type="ARBA" id="ARBA00038269"/>
    </source>
</evidence>
<accession>E0W138</accession>
<dbReference type="InterPro" id="IPR004299">
    <property type="entry name" value="MBOAT_fam"/>
</dbReference>
<dbReference type="VEuPathDB" id="VectorBase:PHUM569150"/>
<evidence type="ECO:0000256" key="6">
    <source>
        <dbReference type="ARBA" id="ARBA00023136"/>
    </source>
</evidence>
<name>E0W138_PEDHC</name>
<evidence type="ECO:0000256" key="1">
    <source>
        <dbReference type="ARBA" id="ARBA00004141"/>
    </source>
</evidence>
<dbReference type="PANTHER" id="PTHR13906:SF12">
    <property type="entry name" value="PROTEIN-SERINE O-PALMITOLEOYLTRANSFERASE PORCUPINE"/>
    <property type="match status" value="1"/>
</dbReference>
<dbReference type="CTD" id="8234862"/>
<dbReference type="GO" id="GO:0016020">
    <property type="term" value="C:membrane"/>
    <property type="evidence" value="ECO:0007669"/>
    <property type="project" value="UniProtKB-SubCell"/>
</dbReference>
<evidence type="ECO:0000256" key="3">
    <source>
        <dbReference type="ARBA" id="ARBA00022687"/>
    </source>
</evidence>
<dbReference type="FunCoup" id="E0W138">
    <property type="interactions" value="398"/>
</dbReference>
<dbReference type="EMBL" id="DS235866">
    <property type="protein sequence ID" value="EEB19343.1"/>
    <property type="molecule type" value="Genomic_DNA"/>
</dbReference>
<dbReference type="GO" id="GO:0005783">
    <property type="term" value="C:endoplasmic reticulum"/>
    <property type="evidence" value="ECO:0007669"/>
    <property type="project" value="TreeGrafter"/>
</dbReference>
<dbReference type="GeneID" id="8234862"/>
<evidence type="ECO:0000256" key="11">
    <source>
        <dbReference type="ARBA" id="ARBA00047978"/>
    </source>
</evidence>
<dbReference type="Pfam" id="PF03062">
    <property type="entry name" value="MBOAT"/>
    <property type="match status" value="1"/>
</dbReference>
<evidence type="ECO:0000256" key="4">
    <source>
        <dbReference type="ARBA" id="ARBA00022692"/>
    </source>
</evidence>
<evidence type="ECO:0000256" key="10">
    <source>
        <dbReference type="ARBA" id="ARBA00040371"/>
    </source>
</evidence>
<reference evidence="14" key="3">
    <citation type="submission" date="2020-05" db="UniProtKB">
        <authorList>
            <consortium name="EnsemblMetazoa"/>
        </authorList>
    </citation>
    <scope>IDENTIFICATION</scope>
    <source>
        <strain evidence="14">USDA</strain>
    </source>
</reference>
<dbReference type="InParanoid" id="E0W138"/>
<evidence type="ECO:0000256" key="5">
    <source>
        <dbReference type="ARBA" id="ARBA00022989"/>
    </source>
</evidence>
<keyword evidence="6 12" id="KW-0472">Membrane</keyword>
<feature type="transmembrane region" description="Helical" evidence="12">
    <location>
        <begin position="343"/>
        <end position="365"/>
    </location>
</feature>
<keyword evidence="7" id="KW-0012">Acyltransferase</keyword>
<dbReference type="InterPro" id="IPR049941">
    <property type="entry name" value="LPLAT_7/PORCN-like"/>
</dbReference>
<dbReference type="HOGENOM" id="CLU_048745_0_0_1"/>
<dbReference type="GO" id="GO:0061355">
    <property type="term" value="P:Wnt protein secretion"/>
    <property type="evidence" value="ECO:0007669"/>
    <property type="project" value="TreeGrafter"/>
</dbReference>
<evidence type="ECO:0000256" key="12">
    <source>
        <dbReference type="SAM" id="Phobius"/>
    </source>
</evidence>
<dbReference type="OMA" id="WRQRSDW"/>
<dbReference type="GO" id="GO:0016055">
    <property type="term" value="P:Wnt signaling pathway"/>
    <property type="evidence" value="ECO:0007669"/>
    <property type="project" value="UniProtKB-KW"/>
</dbReference>
<keyword evidence="5 12" id="KW-1133">Transmembrane helix</keyword>
<reference evidence="13" key="1">
    <citation type="submission" date="2007-04" db="EMBL/GenBank/DDBJ databases">
        <title>Annotation of Pediculus humanus corporis strain USDA.</title>
        <authorList>
            <person name="Kirkness E."/>
            <person name="Hannick L."/>
            <person name="Hass B."/>
            <person name="Bruggner R."/>
            <person name="Lawson D."/>
            <person name="Bidwell S."/>
            <person name="Joardar V."/>
            <person name="Caler E."/>
            <person name="Walenz B."/>
            <person name="Inman J."/>
            <person name="Schobel S."/>
            <person name="Galinsky K."/>
            <person name="Amedeo P."/>
            <person name="Strausberg R."/>
        </authorList>
    </citation>
    <scope>NUCLEOTIDE SEQUENCE</scope>
    <source>
        <strain evidence="13">USDA</strain>
    </source>
</reference>
<keyword evidence="4 12" id="KW-0812">Transmembrane</keyword>
<feature type="transmembrane region" description="Helical" evidence="12">
    <location>
        <begin position="224"/>
        <end position="246"/>
    </location>
</feature>
<comment type="similarity">
    <text evidence="8">Belongs to the membrane-bound acyltransferase family. Porcupine subfamily.</text>
</comment>
<reference evidence="13" key="2">
    <citation type="submission" date="2007-04" db="EMBL/GenBank/DDBJ databases">
        <title>The genome of the human body louse.</title>
        <authorList>
            <consortium name="The Human Body Louse Genome Consortium"/>
            <person name="Kirkness E."/>
            <person name="Walenz B."/>
            <person name="Hass B."/>
            <person name="Bruggner R."/>
            <person name="Strausberg R."/>
        </authorList>
    </citation>
    <scope>NUCLEOTIDE SEQUENCE</scope>
    <source>
        <strain evidence="13">USDA</strain>
    </source>
</reference>
<feature type="transmembrane region" description="Helical" evidence="12">
    <location>
        <begin position="400"/>
        <end position="423"/>
    </location>
</feature>
<evidence type="ECO:0000256" key="9">
    <source>
        <dbReference type="ARBA" id="ARBA00038867"/>
    </source>
</evidence>
<dbReference type="EnsemblMetazoa" id="PHUM569150-RA">
    <property type="protein sequence ID" value="PHUM569150-PA"/>
    <property type="gene ID" value="PHUM569150"/>
</dbReference>
<dbReference type="EC" id="2.3.1.250" evidence="9"/>